<dbReference type="RefSeq" id="WP_172310634.1">
    <property type="nucleotide sequence ID" value="NZ_WOEY01000051.1"/>
</dbReference>
<comment type="caution">
    <text evidence="1">The sequence shown here is derived from an EMBL/GenBank/DDBJ whole genome shotgun (WGS) entry which is preliminary data.</text>
</comment>
<keyword evidence="2" id="KW-1185">Reference proteome</keyword>
<sequence>MLEIKVNVQIEQFIGTFCNGLEPYCCTFAQHRDWTGRGHDVQAKSPIAIRSQEEGRDWFNMTACDARPCDGMVFSGNKRLEIRPSEMKLRLHTNLLG</sequence>
<accession>A0ABX2BMG1</accession>
<gene>
    <name evidence="1" type="ORF">GNZ12_12525</name>
</gene>
<dbReference type="Proteomes" id="UP000652198">
    <property type="component" value="Unassembled WGS sequence"/>
</dbReference>
<name>A0ABX2BMG1_9BURK</name>
<protein>
    <submittedName>
        <fullName evidence="1">Uncharacterized protein</fullName>
    </submittedName>
</protein>
<proteinExistence type="predicted"/>
<evidence type="ECO:0000313" key="1">
    <source>
        <dbReference type="EMBL" id="NPT42127.1"/>
    </source>
</evidence>
<reference evidence="1 2" key="1">
    <citation type="submission" date="2019-11" db="EMBL/GenBank/DDBJ databases">
        <title>Metabolism of dissolved organic matter in forest soils.</title>
        <authorList>
            <person name="Cyle K.T."/>
            <person name="Wilhelm R.C."/>
            <person name="Martinez C.E."/>
        </authorList>
    </citation>
    <scope>NUCLEOTIDE SEQUENCE [LARGE SCALE GENOMIC DNA]</scope>
    <source>
        <strain evidence="1 2">1N</strain>
    </source>
</reference>
<dbReference type="EMBL" id="WOEY01000051">
    <property type="protein sequence ID" value="NPT42127.1"/>
    <property type="molecule type" value="Genomic_DNA"/>
</dbReference>
<evidence type="ECO:0000313" key="2">
    <source>
        <dbReference type="Proteomes" id="UP000652198"/>
    </source>
</evidence>
<organism evidence="1 2">
    <name type="scientific">Paraburkholderia solitsugae</name>
    <dbReference type="NCBI Taxonomy" id="2675748"/>
    <lineage>
        <taxon>Bacteria</taxon>
        <taxon>Pseudomonadati</taxon>
        <taxon>Pseudomonadota</taxon>
        <taxon>Betaproteobacteria</taxon>
        <taxon>Burkholderiales</taxon>
        <taxon>Burkholderiaceae</taxon>
        <taxon>Paraburkholderia</taxon>
    </lineage>
</organism>